<dbReference type="GO" id="GO:0007156">
    <property type="term" value="P:homophilic cell adhesion via plasma membrane adhesion molecules"/>
    <property type="evidence" value="ECO:0007669"/>
    <property type="project" value="TreeGrafter"/>
</dbReference>
<dbReference type="KEGG" id="dpl:KGM_205240"/>
<dbReference type="eggNOG" id="KOG3513">
    <property type="taxonomic scope" value="Eukaryota"/>
</dbReference>
<dbReference type="AlphaFoldDB" id="A0A212ESK0"/>
<dbReference type="Pfam" id="PF13927">
    <property type="entry name" value="Ig_3"/>
    <property type="match status" value="2"/>
</dbReference>
<dbReference type="InterPro" id="IPR013098">
    <property type="entry name" value="Ig_I-set"/>
</dbReference>
<dbReference type="InterPro" id="IPR036179">
    <property type="entry name" value="Ig-like_dom_sf"/>
</dbReference>
<dbReference type="SMART" id="SM00409">
    <property type="entry name" value="IG"/>
    <property type="match status" value="4"/>
</dbReference>
<dbReference type="PANTHER" id="PTHR45080:SF34">
    <property type="entry name" value="MYOSIN LIGHT CHAIN KINASE, SMOOTH MUSCLE-LIKE"/>
    <property type="match status" value="1"/>
</dbReference>
<keyword evidence="3" id="KW-1015">Disulfide bond</keyword>
<evidence type="ECO:0000256" key="5">
    <source>
        <dbReference type="ARBA" id="ARBA00023319"/>
    </source>
</evidence>
<dbReference type="GO" id="GO:0008046">
    <property type="term" value="F:axon guidance receptor activity"/>
    <property type="evidence" value="ECO:0007669"/>
    <property type="project" value="TreeGrafter"/>
</dbReference>
<keyword evidence="4" id="KW-0325">Glycoprotein</keyword>
<evidence type="ECO:0000256" key="3">
    <source>
        <dbReference type="ARBA" id="ARBA00023157"/>
    </source>
</evidence>
<feature type="domain" description="Ig-like" evidence="8">
    <location>
        <begin position="22"/>
        <end position="115"/>
    </location>
</feature>
<evidence type="ECO:0000256" key="2">
    <source>
        <dbReference type="ARBA" id="ARBA00022525"/>
    </source>
</evidence>
<keyword evidence="5" id="KW-0393">Immunoglobulin domain</keyword>
<organism evidence="9 10">
    <name type="scientific">Danaus plexippus plexippus</name>
    <dbReference type="NCBI Taxonomy" id="278856"/>
    <lineage>
        <taxon>Eukaryota</taxon>
        <taxon>Metazoa</taxon>
        <taxon>Ecdysozoa</taxon>
        <taxon>Arthropoda</taxon>
        <taxon>Hexapoda</taxon>
        <taxon>Insecta</taxon>
        <taxon>Pterygota</taxon>
        <taxon>Neoptera</taxon>
        <taxon>Endopterygota</taxon>
        <taxon>Lepidoptera</taxon>
        <taxon>Glossata</taxon>
        <taxon>Ditrysia</taxon>
        <taxon>Papilionoidea</taxon>
        <taxon>Nymphalidae</taxon>
        <taxon>Danainae</taxon>
        <taxon>Danaini</taxon>
        <taxon>Danaina</taxon>
        <taxon>Danaus</taxon>
        <taxon>Danaus</taxon>
    </lineage>
</organism>
<dbReference type="PROSITE" id="PS50835">
    <property type="entry name" value="IG_LIKE"/>
    <property type="match status" value="4"/>
</dbReference>
<dbReference type="GO" id="GO:0050808">
    <property type="term" value="P:synapse organization"/>
    <property type="evidence" value="ECO:0007669"/>
    <property type="project" value="TreeGrafter"/>
</dbReference>
<dbReference type="EMBL" id="AGBW02012775">
    <property type="protein sequence ID" value="OWR44473.1"/>
    <property type="molecule type" value="Genomic_DNA"/>
</dbReference>
<dbReference type="STRING" id="278856.A0A212ESK0"/>
<dbReference type="SMART" id="SM00408">
    <property type="entry name" value="IGc2"/>
    <property type="match status" value="4"/>
</dbReference>
<gene>
    <name evidence="9" type="ORF">KGM_205240</name>
</gene>
<protein>
    <recommendedName>
        <fullName evidence="7">Hemolin</fullName>
    </recommendedName>
</protein>
<accession>A0A212ESK0</accession>
<evidence type="ECO:0000256" key="6">
    <source>
        <dbReference type="ARBA" id="ARBA00061228"/>
    </source>
</evidence>
<keyword evidence="10" id="KW-1185">Reference proteome</keyword>
<comment type="subcellular location">
    <subcellularLocation>
        <location evidence="1">Secreted</location>
    </subcellularLocation>
</comment>
<dbReference type="OrthoDB" id="6244967at2759"/>
<name>A0A212ESK0_DANPL</name>
<sequence length="423" mass="47053">MSRFLPYFLAVCVAVCSGAKLPLQDAQILKEAPEEVIFRAGKPELVLECATEDKSQAPIRYSWFKNGQLFEPSGEVSQRDNEGTLVFKNPKKDDEGKYQCFAQTEAGIASTRIINVKLAFIDIPKVTLQNHKPIEGKLYQLDCEIPNSYPKPEIQWIYQSVSDPSISRNILDKRITLSPNGVLYFSNVTKEDTSADHKYVCVAKTPAHDGDVVLAEHVMEDVQPSSGSNSELVLQYVSNDIVGQVGKVTMIYCIYGGTPLAHPDWYKDGKNVNNSPKDRVTRYNRTAGKRLLIKETWLEDEGNYTCIVDNEVGKPQEHTISVRVVSAPEFTKKPEPKDSTVSGRDVTIPCQVAALPVAKITWTYNAKSLPENDKLVISQTTQGNITVADLTIKNVQNSDTGYYGCRATNQHGDIYAETLLIVQ</sequence>
<feature type="domain" description="Ig-like" evidence="8">
    <location>
        <begin position="328"/>
        <end position="421"/>
    </location>
</feature>
<dbReference type="GO" id="GO:0043025">
    <property type="term" value="C:neuronal cell body"/>
    <property type="evidence" value="ECO:0007669"/>
    <property type="project" value="TreeGrafter"/>
</dbReference>
<dbReference type="PANTHER" id="PTHR45080">
    <property type="entry name" value="CONTACTIN 5"/>
    <property type="match status" value="1"/>
</dbReference>
<feature type="domain" description="Ig-like" evidence="8">
    <location>
        <begin position="224"/>
        <end position="321"/>
    </location>
</feature>
<dbReference type="Gene3D" id="2.60.40.10">
    <property type="entry name" value="Immunoglobulins"/>
    <property type="match status" value="4"/>
</dbReference>
<keyword evidence="2" id="KW-0964">Secreted</keyword>
<evidence type="ECO:0000256" key="4">
    <source>
        <dbReference type="ARBA" id="ARBA00023180"/>
    </source>
</evidence>
<dbReference type="PIRSF" id="PIRSF000615">
    <property type="entry name" value="TyrPK_CSF1-R"/>
    <property type="match status" value="1"/>
</dbReference>
<comment type="caution">
    <text evidence="9">The sequence shown here is derived from an EMBL/GenBank/DDBJ whole genome shotgun (WGS) entry which is preliminary data.</text>
</comment>
<dbReference type="Pfam" id="PF07679">
    <property type="entry name" value="I-set"/>
    <property type="match status" value="2"/>
</dbReference>
<dbReference type="InterPro" id="IPR003599">
    <property type="entry name" value="Ig_sub"/>
</dbReference>
<evidence type="ECO:0000256" key="1">
    <source>
        <dbReference type="ARBA" id="ARBA00004613"/>
    </source>
</evidence>
<dbReference type="InterPro" id="IPR007110">
    <property type="entry name" value="Ig-like_dom"/>
</dbReference>
<dbReference type="InterPro" id="IPR013783">
    <property type="entry name" value="Ig-like_fold"/>
</dbReference>
<dbReference type="GO" id="GO:0030424">
    <property type="term" value="C:axon"/>
    <property type="evidence" value="ECO:0007669"/>
    <property type="project" value="TreeGrafter"/>
</dbReference>
<dbReference type="FunFam" id="2.60.40.10:FF:000032">
    <property type="entry name" value="palladin isoform X1"/>
    <property type="match status" value="1"/>
</dbReference>
<evidence type="ECO:0000313" key="10">
    <source>
        <dbReference type="Proteomes" id="UP000007151"/>
    </source>
</evidence>
<evidence type="ECO:0000259" key="8">
    <source>
        <dbReference type="PROSITE" id="PS50835"/>
    </source>
</evidence>
<feature type="domain" description="Ig-like" evidence="8">
    <location>
        <begin position="124"/>
        <end position="203"/>
    </location>
</feature>
<proteinExistence type="inferred from homology"/>
<reference evidence="9 10" key="1">
    <citation type="journal article" date="2011" name="Cell">
        <title>The monarch butterfly genome yields insights into long-distance migration.</title>
        <authorList>
            <person name="Zhan S."/>
            <person name="Merlin C."/>
            <person name="Boore J.L."/>
            <person name="Reppert S.M."/>
        </authorList>
    </citation>
    <scope>NUCLEOTIDE SEQUENCE [LARGE SCALE GENOMIC DNA]</scope>
    <source>
        <strain evidence="9">F-2</strain>
    </source>
</reference>
<dbReference type="InterPro" id="IPR050958">
    <property type="entry name" value="Cell_Adh-Cytoskel_Orgn"/>
</dbReference>
<dbReference type="Proteomes" id="UP000007151">
    <property type="component" value="Unassembled WGS sequence"/>
</dbReference>
<comment type="similarity">
    <text evidence="6">Belongs to the hemolin family.</text>
</comment>
<dbReference type="GO" id="GO:0005576">
    <property type="term" value="C:extracellular region"/>
    <property type="evidence" value="ECO:0007669"/>
    <property type="project" value="UniProtKB-SubCell"/>
</dbReference>
<dbReference type="SUPFAM" id="SSF48726">
    <property type="entry name" value="Immunoglobulin"/>
    <property type="match status" value="4"/>
</dbReference>
<dbReference type="InterPro" id="IPR003598">
    <property type="entry name" value="Ig_sub2"/>
</dbReference>
<evidence type="ECO:0000256" key="7">
    <source>
        <dbReference type="ARBA" id="ARBA00068688"/>
    </source>
</evidence>
<dbReference type="GO" id="GO:0005886">
    <property type="term" value="C:plasma membrane"/>
    <property type="evidence" value="ECO:0007669"/>
    <property type="project" value="TreeGrafter"/>
</dbReference>
<evidence type="ECO:0000313" key="9">
    <source>
        <dbReference type="EMBL" id="OWR44473.1"/>
    </source>
</evidence>